<evidence type="ECO:0000313" key="1">
    <source>
        <dbReference type="EMBL" id="KAJ0181952.1"/>
    </source>
</evidence>
<name>A0ACC1DDI7_9NEOP</name>
<gene>
    <name evidence="1" type="ORF">K1T71_002674</name>
</gene>
<dbReference type="Proteomes" id="UP000824533">
    <property type="component" value="Linkage Group LG04"/>
</dbReference>
<evidence type="ECO:0000313" key="2">
    <source>
        <dbReference type="Proteomes" id="UP000824533"/>
    </source>
</evidence>
<sequence length="440" mass="49759">MSQGSRSIQTWDVRSSALARNTHNLIRDIVENLQVEPNPNKPMIALSVGDPTTFGNLNPPEQVLQAVRESLEWHTSRGYGPAKGHQEARIAVAEYCAHQGEVCPDDVILCSGCSHAIELAITVLADSGQNVLMPRPGFMIYKTLGEGLGIRIKFYNLLPDQQWKVDLEDLESQIDDDTAAIVIINPSNPCGSVFNKEHLCEILEVASRNHVPIIADEIYEHFVFSNNEFHSISSLSKDVPILTCGGLTKRFLVPGWRIGWLIIHDRQNILEKEVRKGLSNLSNRILGPSTLIQRALPTILKNTPQSFFDDVLLFIENQAKLAYEELRRAPGLRPIMPQGAMYMMIEIKMAMFPKFKNELKFVERLVSEQSVFCLPGQCFEYPNFMRIVLTVPEAILREACHRIIVFCNEHIIRREKLVDIENDTTVLPDQVIHENCVIQT</sequence>
<dbReference type="EMBL" id="CM034390">
    <property type="protein sequence ID" value="KAJ0181952.1"/>
    <property type="molecule type" value="Genomic_DNA"/>
</dbReference>
<proteinExistence type="predicted"/>
<accession>A0ACC1DDI7</accession>
<reference evidence="1 2" key="1">
    <citation type="journal article" date="2021" name="Front. Genet.">
        <title>Chromosome-Level Genome Assembly Reveals Significant Gene Expansion in the Toll and IMD Signaling Pathways of Dendrolimus kikuchii.</title>
        <authorList>
            <person name="Zhou J."/>
            <person name="Wu P."/>
            <person name="Xiong Z."/>
            <person name="Liu N."/>
            <person name="Zhao N."/>
            <person name="Ji M."/>
            <person name="Qiu Y."/>
            <person name="Yang B."/>
        </authorList>
    </citation>
    <scope>NUCLEOTIDE SEQUENCE [LARGE SCALE GENOMIC DNA]</scope>
    <source>
        <strain evidence="1">Ann1</strain>
    </source>
</reference>
<organism evidence="1 2">
    <name type="scientific">Dendrolimus kikuchii</name>
    <dbReference type="NCBI Taxonomy" id="765133"/>
    <lineage>
        <taxon>Eukaryota</taxon>
        <taxon>Metazoa</taxon>
        <taxon>Ecdysozoa</taxon>
        <taxon>Arthropoda</taxon>
        <taxon>Hexapoda</taxon>
        <taxon>Insecta</taxon>
        <taxon>Pterygota</taxon>
        <taxon>Neoptera</taxon>
        <taxon>Endopterygota</taxon>
        <taxon>Lepidoptera</taxon>
        <taxon>Glossata</taxon>
        <taxon>Ditrysia</taxon>
        <taxon>Bombycoidea</taxon>
        <taxon>Lasiocampidae</taxon>
        <taxon>Dendrolimus</taxon>
    </lineage>
</organism>
<protein>
    <submittedName>
        <fullName evidence="1">Uncharacterized protein</fullName>
    </submittedName>
</protein>
<keyword evidence="2" id="KW-1185">Reference proteome</keyword>
<comment type="caution">
    <text evidence="1">The sequence shown here is derived from an EMBL/GenBank/DDBJ whole genome shotgun (WGS) entry which is preliminary data.</text>
</comment>